<feature type="binding site" evidence="2">
    <location>
        <position position="14"/>
    </location>
    <ligand>
        <name>Mg(2+)</name>
        <dbReference type="ChEBI" id="CHEBI:18420"/>
    </ligand>
</feature>
<dbReference type="EMBL" id="AEWJ01000041">
    <property type="protein sequence ID" value="EGD58643.1"/>
    <property type="molecule type" value="Genomic_DNA"/>
</dbReference>
<dbReference type="GO" id="GO:0050194">
    <property type="term" value="F:phosphonoacetaldehyde hydrolase activity"/>
    <property type="evidence" value="ECO:0007669"/>
    <property type="project" value="UniProtKB-UniRule"/>
</dbReference>
<dbReference type="PANTHER" id="PTHR43434">
    <property type="entry name" value="PHOSPHOGLYCOLATE PHOSPHATASE"/>
    <property type="match status" value="1"/>
</dbReference>
<dbReference type="Pfam" id="PF00702">
    <property type="entry name" value="Hydrolase"/>
    <property type="match status" value="1"/>
</dbReference>
<dbReference type="AlphaFoldDB" id="F1Z9U9"/>
<evidence type="ECO:0000256" key="2">
    <source>
        <dbReference type="HAMAP-Rule" id="MF_01375"/>
    </source>
</evidence>
<dbReference type="HOGENOM" id="CLU_045011_12_0_5"/>
<keyword evidence="4" id="KW-1185">Reference proteome</keyword>
<keyword evidence="1 2" id="KW-0704">Schiff base</keyword>
<dbReference type="GO" id="GO:0008967">
    <property type="term" value="F:phosphoglycolate phosphatase activity"/>
    <property type="evidence" value="ECO:0007669"/>
    <property type="project" value="TreeGrafter"/>
</dbReference>
<dbReference type="FunCoup" id="F1Z9U9">
    <property type="interactions" value="478"/>
</dbReference>
<comment type="cofactor">
    <cofactor evidence="2">
        <name>Mg(2+)</name>
        <dbReference type="ChEBI" id="CHEBI:18420"/>
    </cofactor>
    <text evidence="2">Binds 1 Mg(2+) ion per subunit.</text>
</comment>
<dbReference type="SUPFAM" id="SSF56784">
    <property type="entry name" value="HAD-like"/>
    <property type="match status" value="1"/>
</dbReference>
<name>F1Z9U9_9SPHN</name>
<dbReference type="PANTHER" id="PTHR43434:SF19">
    <property type="entry name" value="PHOSPHONOACETALDEHYDE HYDROLASE"/>
    <property type="match status" value="1"/>
</dbReference>
<sequence length="274" mass="28285">MMTFAVKAVIFDWAGTMVDFGCKAPVNALLDVFAGVGVPITEAEARVDMGKAKRDHVVALLSEPAISARWTAHFGKTPDEADIDRVYALVEPAMVEAAQRAAELIPGAADTYAALLDLGVKVGSGTGYTPEMMAAIRVKAAEQGYAPDVVICAGDTPSGRPAPLMAWAALIALDAWPAHLAVKVDDAPVGIAEGRSAGCWTVGVAASGNAVGLNRDELAALDEADRLGRIAAATAALTAEGADYVIDDVSQLLPVIHDIARRIDDGEKPGTAAA</sequence>
<evidence type="ECO:0000313" key="4">
    <source>
        <dbReference type="Proteomes" id="UP000004728"/>
    </source>
</evidence>
<dbReference type="InterPro" id="IPR036412">
    <property type="entry name" value="HAD-like_sf"/>
</dbReference>
<dbReference type="InterPro" id="IPR023198">
    <property type="entry name" value="PGP-like_dom2"/>
</dbReference>
<feature type="binding site" evidence="2">
    <location>
        <position position="12"/>
    </location>
    <ligand>
        <name>Mg(2+)</name>
        <dbReference type="ChEBI" id="CHEBI:18420"/>
    </ligand>
</feature>
<accession>F1Z9U9</accession>
<feature type="binding site" evidence="2">
    <location>
        <position position="186"/>
    </location>
    <ligand>
        <name>Mg(2+)</name>
        <dbReference type="ChEBI" id="CHEBI:18420"/>
    </ligand>
</feature>
<dbReference type="Gene3D" id="3.40.50.1000">
    <property type="entry name" value="HAD superfamily/HAD-like"/>
    <property type="match status" value="1"/>
</dbReference>
<keyword evidence="2" id="KW-0479">Metal-binding</keyword>
<dbReference type="NCBIfam" id="TIGR01509">
    <property type="entry name" value="HAD-SF-IA-v3"/>
    <property type="match status" value="1"/>
</dbReference>
<organism evidence="3 4">
    <name type="scientific">Novosphingobium nitrogenifigens DSM 19370</name>
    <dbReference type="NCBI Taxonomy" id="983920"/>
    <lineage>
        <taxon>Bacteria</taxon>
        <taxon>Pseudomonadati</taxon>
        <taxon>Pseudomonadota</taxon>
        <taxon>Alphaproteobacteria</taxon>
        <taxon>Sphingomonadales</taxon>
        <taxon>Sphingomonadaceae</taxon>
        <taxon>Novosphingobium</taxon>
    </lineage>
</organism>
<keyword evidence="2" id="KW-0460">Magnesium</keyword>
<dbReference type="NCBIfam" id="TIGR01422">
    <property type="entry name" value="phosphonatase"/>
    <property type="match status" value="1"/>
</dbReference>
<dbReference type="InParanoid" id="F1Z9U9"/>
<protein>
    <recommendedName>
        <fullName evidence="2">Phosphonoacetaldehyde hydrolase</fullName>
        <shortName evidence="2">Phosphonatase</shortName>
        <ecNumber evidence="2">3.11.1.1</ecNumber>
    </recommendedName>
    <alternativeName>
        <fullName evidence="2">Phosphonoacetaldehyde phosphonohydrolase</fullName>
    </alternativeName>
</protein>
<dbReference type="GO" id="GO:0005829">
    <property type="term" value="C:cytosol"/>
    <property type="evidence" value="ECO:0007669"/>
    <property type="project" value="TreeGrafter"/>
</dbReference>
<dbReference type="eggNOG" id="COG0637">
    <property type="taxonomic scope" value="Bacteria"/>
</dbReference>
<reference evidence="3 4" key="1">
    <citation type="journal article" date="2012" name="J. Bacteriol.">
        <title>Draft Genome Sequence of Novosphingobium nitrogenifigens Y88T.</title>
        <authorList>
            <person name="Strabala T.J."/>
            <person name="Macdonald L."/>
            <person name="Liu V."/>
            <person name="Smit A.M."/>
        </authorList>
    </citation>
    <scope>NUCLEOTIDE SEQUENCE [LARGE SCALE GENOMIC DNA]</scope>
    <source>
        <strain evidence="3 4">DSM 19370</strain>
    </source>
</reference>
<gene>
    <name evidence="2" type="primary">phnX</name>
    <name evidence="3" type="ORF">Y88_0700</name>
</gene>
<dbReference type="OrthoDB" id="5504491at2"/>
<comment type="subunit">
    <text evidence="2">Homodimer.</text>
</comment>
<dbReference type="InterPro" id="IPR006439">
    <property type="entry name" value="HAD-SF_hydro_IA"/>
</dbReference>
<dbReference type="STRING" id="983920.Y88_0700"/>
<feature type="active site" description="Schiff-base intermediate with substrate" evidence="2">
    <location>
        <position position="53"/>
    </location>
</feature>
<dbReference type="EC" id="3.11.1.1" evidence="2"/>
<dbReference type="GO" id="GO:0006281">
    <property type="term" value="P:DNA repair"/>
    <property type="evidence" value="ECO:0007669"/>
    <property type="project" value="TreeGrafter"/>
</dbReference>
<evidence type="ECO:0000256" key="1">
    <source>
        <dbReference type="ARBA" id="ARBA00023270"/>
    </source>
</evidence>
<dbReference type="Proteomes" id="UP000004728">
    <property type="component" value="Unassembled WGS sequence"/>
</dbReference>
<dbReference type="SFLD" id="SFLDG01129">
    <property type="entry name" value="C1.5:_HAD__Beta-PGM__Phosphata"/>
    <property type="match status" value="1"/>
</dbReference>
<dbReference type="InterPro" id="IPR023214">
    <property type="entry name" value="HAD_sf"/>
</dbReference>
<proteinExistence type="inferred from homology"/>
<dbReference type="InterPro" id="IPR050155">
    <property type="entry name" value="HAD-like_hydrolase_sf"/>
</dbReference>
<dbReference type="Gene3D" id="1.10.150.240">
    <property type="entry name" value="Putative phosphatase, domain 2"/>
    <property type="match status" value="1"/>
</dbReference>
<dbReference type="InterPro" id="IPR006323">
    <property type="entry name" value="Phosphonoacetald_hydro"/>
</dbReference>
<dbReference type="SFLD" id="SFLDG01135">
    <property type="entry name" value="C1.5.6:_HAD__Beta-PGM__Phospha"/>
    <property type="match status" value="1"/>
</dbReference>
<dbReference type="GO" id="GO:0019700">
    <property type="term" value="P:organic phosphonate catabolic process"/>
    <property type="evidence" value="ECO:0007669"/>
    <property type="project" value="InterPro"/>
</dbReference>
<comment type="caution">
    <text evidence="3">The sequence shown here is derived from an EMBL/GenBank/DDBJ whole genome shotgun (WGS) entry which is preliminary data.</text>
</comment>
<keyword evidence="2 3" id="KW-0378">Hydrolase</keyword>
<dbReference type="SFLD" id="SFLDS00003">
    <property type="entry name" value="Haloacid_Dehalogenase"/>
    <property type="match status" value="1"/>
</dbReference>
<evidence type="ECO:0000313" key="3">
    <source>
        <dbReference type="EMBL" id="EGD58643.1"/>
    </source>
</evidence>
<dbReference type="HAMAP" id="MF_01375">
    <property type="entry name" value="PhnX"/>
    <property type="match status" value="1"/>
</dbReference>
<feature type="active site" description="Nucleophile" evidence="2">
    <location>
        <position position="12"/>
    </location>
</feature>
<dbReference type="GO" id="GO:0000287">
    <property type="term" value="F:magnesium ion binding"/>
    <property type="evidence" value="ECO:0007669"/>
    <property type="project" value="UniProtKB-UniRule"/>
</dbReference>
<comment type="function">
    <text evidence="2">Involved in phosphonate degradation.</text>
</comment>
<comment type="similarity">
    <text evidence="2">Belongs to the HAD-like hydrolase superfamily. PhnX family.</text>
</comment>
<comment type="catalytic activity">
    <reaction evidence="2">
        <text>phosphonoacetaldehyde + H2O = acetaldehyde + phosphate + H(+)</text>
        <dbReference type="Rhea" id="RHEA:18905"/>
        <dbReference type="ChEBI" id="CHEBI:15343"/>
        <dbReference type="ChEBI" id="CHEBI:15377"/>
        <dbReference type="ChEBI" id="CHEBI:15378"/>
        <dbReference type="ChEBI" id="CHEBI:43474"/>
        <dbReference type="ChEBI" id="CHEBI:58383"/>
        <dbReference type="EC" id="3.11.1.1"/>
    </reaction>
</comment>